<accession>A0A0E9XWL0</accession>
<proteinExistence type="predicted"/>
<evidence type="ECO:0000256" key="1">
    <source>
        <dbReference type="SAM" id="MobiDB-lite"/>
    </source>
</evidence>
<reference evidence="2" key="1">
    <citation type="submission" date="2014-11" db="EMBL/GenBank/DDBJ databases">
        <authorList>
            <person name="Amaro Gonzalez C."/>
        </authorList>
    </citation>
    <scope>NUCLEOTIDE SEQUENCE</scope>
</reference>
<dbReference type="AlphaFoldDB" id="A0A0E9XWL0"/>
<sequence length="56" mass="6096">MLWGYFAHTGPGALVKESSIVNSTQVPGQFSPKPDYLCQQTETSGSFSKTMTPNSR</sequence>
<reference evidence="2" key="2">
    <citation type="journal article" date="2015" name="Fish Shellfish Immunol.">
        <title>Early steps in the European eel (Anguilla anguilla)-Vibrio vulnificus interaction in the gills: Role of the RtxA13 toxin.</title>
        <authorList>
            <person name="Callol A."/>
            <person name="Pajuelo D."/>
            <person name="Ebbesson L."/>
            <person name="Teles M."/>
            <person name="MacKenzie S."/>
            <person name="Amaro C."/>
        </authorList>
    </citation>
    <scope>NUCLEOTIDE SEQUENCE</scope>
</reference>
<dbReference type="EMBL" id="GBXM01001786">
    <property type="protein sequence ID" value="JAI06792.1"/>
    <property type="molecule type" value="Transcribed_RNA"/>
</dbReference>
<feature type="compositionally biased region" description="Polar residues" evidence="1">
    <location>
        <begin position="38"/>
        <end position="56"/>
    </location>
</feature>
<protein>
    <submittedName>
        <fullName evidence="2">Uncharacterized protein</fullName>
    </submittedName>
</protein>
<feature type="region of interest" description="Disordered" evidence="1">
    <location>
        <begin position="31"/>
        <end position="56"/>
    </location>
</feature>
<name>A0A0E9XWL0_ANGAN</name>
<organism evidence="2">
    <name type="scientific">Anguilla anguilla</name>
    <name type="common">European freshwater eel</name>
    <name type="synonym">Muraena anguilla</name>
    <dbReference type="NCBI Taxonomy" id="7936"/>
    <lineage>
        <taxon>Eukaryota</taxon>
        <taxon>Metazoa</taxon>
        <taxon>Chordata</taxon>
        <taxon>Craniata</taxon>
        <taxon>Vertebrata</taxon>
        <taxon>Euteleostomi</taxon>
        <taxon>Actinopterygii</taxon>
        <taxon>Neopterygii</taxon>
        <taxon>Teleostei</taxon>
        <taxon>Anguilliformes</taxon>
        <taxon>Anguillidae</taxon>
        <taxon>Anguilla</taxon>
    </lineage>
</organism>
<evidence type="ECO:0000313" key="2">
    <source>
        <dbReference type="EMBL" id="JAI06792.1"/>
    </source>
</evidence>